<dbReference type="GeneID" id="97391043"/>
<comment type="caution">
    <text evidence="1">The sequence shown here is derived from an EMBL/GenBank/DDBJ whole genome shotgun (WGS) entry which is preliminary data.</text>
</comment>
<dbReference type="Proteomes" id="UP000431304">
    <property type="component" value="Unassembled WGS sequence"/>
</dbReference>
<proteinExistence type="predicted"/>
<dbReference type="AlphaFoldDB" id="A0A844DZ91"/>
<organism evidence="1 2">
    <name type="scientific">Eubacterium ramulus</name>
    <dbReference type="NCBI Taxonomy" id="39490"/>
    <lineage>
        <taxon>Bacteria</taxon>
        <taxon>Bacillati</taxon>
        <taxon>Bacillota</taxon>
        <taxon>Clostridia</taxon>
        <taxon>Eubacteriales</taxon>
        <taxon>Eubacteriaceae</taxon>
        <taxon>Eubacterium</taxon>
    </lineage>
</organism>
<dbReference type="EMBL" id="WKRA01000007">
    <property type="protein sequence ID" value="MSD15589.1"/>
    <property type="molecule type" value="Genomic_DNA"/>
</dbReference>
<reference evidence="1 2" key="1">
    <citation type="journal article" date="2019" name="Nat. Med.">
        <title>A library of human gut bacterial isolates paired with longitudinal multiomics data enables mechanistic microbiome research.</title>
        <authorList>
            <person name="Poyet M."/>
            <person name="Groussin M."/>
            <person name="Gibbons S.M."/>
            <person name="Avila-Pacheco J."/>
            <person name="Jiang X."/>
            <person name="Kearney S.M."/>
            <person name="Perrotta A.R."/>
            <person name="Berdy B."/>
            <person name="Zhao S."/>
            <person name="Lieberman T.D."/>
            <person name="Swanson P.K."/>
            <person name="Smith M."/>
            <person name="Roesemann S."/>
            <person name="Alexander J.E."/>
            <person name="Rich S.A."/>
            <person name="Livny J."/>
            <person name="Vlamakis H."/>
            <person name="Clish C."/>
            <person name="Bullock K."/>
            <person name="Deik A."/>
            <person name="Scott J."/>
            <person name="Pierce K.A."/>
            <person name="Xavier R.J."/>
            <person name="Alm E.J."/>
        </authorList>
    </citation>
    <scope>NUCLEOTIDE SEQUENCE [LARGE SCALE GENOMIC DNA]</scope>
    <source>
        <strain evidence="1 2">BIOML-A3</strain>
    </source>
</reference>
<gene>
    <name evidence="1" type="ORF">GKE72_05795</name>
</gene>
<name>A0A844DZ91_EUBRA</name>
<dbReference type="RefSeq" id="WP_167618692.1">
    <property type="nucleotide sequence ID" value="NZ_CBCTYR010000002.1"/>
</dbReference>
<sequence length="74" mass="8936">MGFIKKLLRYKLQKDFGGIYVPDVKSRIKKIKLYTISDIEHQWNSVTLSQRNWRDRYEWKTDIDFFFDISGTTG</sequence>
<evidence type="ECO:0000313" key="2">
    <source>
        <dbReference type="Proteomes" id="UP000431304"/>
    </source>
</evidence>
<accession>A0A844DZ91</accession>
<evidence type="ECO:0000313" key="1">
    <source>
        <dbReference type="EMBL" id="MSD15589.1"/>
    </source>
</evidence>
<protein>
    <submittedName>
        <fullName evidence="1">Uncharacterized protein</fullName>
    </submittedName>
</protein>